<feature type="domain" description="HMA" evidence="2">
    <location>
        <begin position="25"/>
        <end position="93"/>
    </location>
</feature>
<evidence type="ECO:0000313" key="5">
    <source>
        <dbReference type="Proteomes" id="UP000547674"/>
    </source>
</evidence>
<dbReference type="SUPFAM" id="SSF52833">
    <property type="entry name" value="Thioredoxin-like"/>
    <property type="match status" value="1"/>
</dbReference>
<evidence type="ECO:0000256" key="1">
    <source>
        <dbReference type="SAM" id="SignalP"/>
    </source>
</evidence>
<dbReference type="AlphaFoldDB" id="A0A7Y2EEB4"/>
<name>A0A7Y2EEB4_UNCEI</name>
<dbReference type="Proteomes" id="UP000547674">
    <property type="component" value="Unassembled WGS sequence"/>
</dbReference>
<dbReference type="Gene3D" id="3.30.70.100">
    <property type="match status" value="1"/>
</dbReference>
<accession>A0A7Y2EEB4</accession>
<feature type="domain" description="Thioredoxin" evidence="3">
    <location>
        <begin position="102"/>
        <end position="223"/>
    </location>
</feature>
<proteinExistence type="predicted"/>
<dbReference type="GO" id="GO:0045454">
    <property type="term" value="P:cell redox homeostasis"/>
    <property type="evidence" value="ECO:0007669"/>
    <property type="project" value="TreeGrafter"/>
</dbReference>
<keyword evidence="1" id="KW-0732">Signal</keyword>
<dbReference type="SUPFAM" id="SSF55008">
    <property type="entry name" value="HMA, heavy metal-associated domain"/>
    <property type="match status" value="1"/>
</dbReference>
<dbReference type="Gene3D" id="3.40.30.10">
    <property type="entry name" value="Glutaredoxin"/>
    <property type="match status" value="1"/>
</dbReference>
<feature type="signal peptide" evidence="1">
    <location>
        <begin position="1"/>
        <end position="23"/>
    </location>
</feature>
<evidence type="ECO:0000259" key="3">
    <source>
        <dbReference type="PROSITE" id="PS51352"/>
    </source>
</evidence>
<dbReference type="CDD" id="cd02947">
    <property type="entry name" value="TRX_family"/>
    <property type="match status" value="1"/>
</dbReference>
<evidence type="ECO:0008006" key="6">
    <source>
        <dbReference type="Google" id="ProtNLM"/>
    </source>
</evidence>
<dbReference type="PROSITE" id="PS51352">
    <property type="entry name" value="THIOREDOXIN_2"/>
    <property type="match status" value="1"/>
</dbReference>
<gene>
    <name evidence="4" type="ORF">HKN21_16045</name>
</gene>
<dbReference type="GO" id="GO:0046872">
    <property type="term" value="F:metal ion binding"/>
    <property type="evidence" value="ECO:0007669"/>
    <property type="project" value="InterPro"/>
</dbReference>
<dbReference type="InterPro" id="IPR036249">
    <property type="entry name" value="Thioredoxin-like_sf"/>
</dbReference>
<evidence type="ECO:0000313" key="4">
    <source>
        <dbReference type="EMBL" id="NNF08274.1"/>
    </source>
</evidence>
<dbReference type="PANTHER" id="PTHR43601:SF3">
    <property type="entry name" value="THIOREDOXIN, MITOCHONDRIAL"/>
    <property type="match status" value="1"/>
</dbReference>
<dbReference type="EMBL" id="JABDJR010000642">
    <property type="protein sequence ID" value="NNF08274.1"/>
    <property type="molecule type" value="Genomic_DNA"/>
</dbReference>
<dbReference type="InterPro" id="IPR036163">
    <property type="entry name" value="HMA_dom_sf"/>
</dbReference>
<dbReference type="InterPro" id="IPR006121">
    <property type="entry name" value="HMA_dom"/>
</dbReference>
<dbReference type="InterPro" id="IPR013766">
    <property type="entry name" value="Thioredoxin_domain"/>
</dbReference>
<sequence length="224" mass="24455">MFLKRLFVLMALTGLTAAPALTAVEEVEFTVAGMTCLGCETKSANALKKIPGIGLAGVNYPNGKGYFMYEGDDLDKTVQAARDALADLGYDLLLEGESVTVPLTSEERANADLYLVTEGEAFNLKHHMAKGKITLVDFVAPWCAPCKVLTPKLERLTVERDNIALRKVDLVDWESDASRIAQGKYKVQGLPYVMVFDEQGKLLGTVRGNFFDQIMNIVDGGEAQ</sequence>
<dbReference type="PANTHER" id="PTHR43601">
    <property type="entry name" value="THIOREDOXIN, MITOCHONDRIAL"/>
    <property type="match status" value="1"/>
</dbReference>
<protein>
    <recommendedName>
        <fullName evidence="6">Thioredoxin domain-containing protein</fullName>
    </recommendedName>
</protein>
<dbReference type="Pfam" id="PF00085">
    <property type="entry name" value="Thioredoxin"/>
    <property type="match status" value="1"/>
</dbReference>
<organism evidence="4 5">
    <name type="scientific">Eiseniibacteriota bacterium</name>
    <dbReference type="NCBI Taxonomy" id="2212470"/>
    <lineage>
        <taxon>Bacteria</taxon>
        <taxon>Candidatus Eiseniibacteriota</taxon>
    </lineage>
</organism>
<dbReference type="Pfam" id="PF00403">
    <property type="entry name" value="HMA"/>
    <property type="match status" value="1"/>
</dbReference>
<reference evidence="4 5" key="1">
    <citation type="submission" date="2020-03" db="EMBL/GenBank/DDBJ databases">
        <title>Metabolic flexibility allows generalist bacteria to become dominant in a frequently disturbed ecosystem.</title>
        <authorList>
            <person name="Chen Y.-J."/>
            <person name="Leung P.M."/>
            <person name="Bay S.K."/>
            <person name="Hugenholtz P."/>
            <person name="Kessler A.J."/>
            <person name="Shelley G."/>
            <person name="Waite D.W."/>
            <person name="Cook P.L."/>
            <person name="Greening C."/>
        </authorList>
    </citation>
    <scope>NUCLEOTIDE SEQUENCE [LARGE SCALE GENOMIC DNA]</scope>
    <source>
        <strain evidence="4">SS_bin_28</strain>
    </source>
</reference>
<comment type="caution">
    <text evidence="4">The sequence shown here is derived from an EMBL/GenBank/DDBJ whole genome shotgun (WGS) entry which is preliminary data.</text>
</comment>
<dbReference type="PROSITE" id="PS50846">
    <property type="entry name" value="HMA_2"/>
    <property type="match status" value="1"/>
</dbReference>
<evidence type="ECO:0000259" key="2">
    <source>
        <dbReference type="PROSITE" id="PS50846"/>
    </source>
</evidence>
<dbReference type="CDD" id="cd00371">
    <property type="entry name" value="HMA"/>
    <property type="match status" value="1"/>
</dbReference>
<feature type="chain" id="PRO_5031515918" description="Thioredoxin domain-containing protein" evidence="1">
    <location>
        <begin position="24"/>
        <end position="224"/>
    </location>
</feature>